<dbReference type="PRINTS" id="PR01607">
    <property type="entry name" value="APYRASEFAMLY"/>
</dbReference>
<feature type="domain" description="Calcineurin-like phosphoesterase" evidence="3">
    <location>
        <begin position="24"/>
        <end position="227"/>
    </location>
</feature>
<dbReference type="Pfam" id="PF02872">
    <property type="entry name" value="5_nucleotid_C"/>
    <property type="match status" value="1"/>
</dbReference>
<keyword evidence="1 2" id="KW-0732">Signal</keyword>
<dbReference type="GO" id="GO:0016787">
    <property type="term" value="F:hydrolase activity"/>
    <property type="evidence" value="ECO:0007669"/>
    <property type="project" value="UniProtKB-KW"/>
</dbReference>
<keyword evidence="2" id="KW-0378">Hydrolase</keyword>
<dbReference type="GO" id="GO:0009166">
    <property type="term" value="P:nucleotide catabolic process"/>
    <property type="evidence" value="ECO:0007669"/>
    <property type="project" value="InterPro"/>
</dbReference>
<name>A0A1C3ZS73_9ENTR</name>
<keyword evidence="2" id="KW-0547">Nucleotide-binding</keyword>
<dbReference type="CDD" id="cd00845">
    <property type="entry name" value="MPP_UshA_N_like"/>
    <property type="match status" value="1"/>
</dbReference>
<gene>
    <name evidence="5" type="ORF">GA0061071_102118</name>
</gene>
<dbReference type="InterPro" id="IPR036907">
    <property type="entry name" value="5'-Nucleotdase_C_sf"/>
</dbReference>
<keyword evidence="6" id="KW-1185">Reference proteome</keyword>
<dbReference type="RefSeq" id="WP_088237245.1">
    <property type="nucleotide sequence ID" value="NZ_FMAY01000002.1"/>
</dbReference>
<dbReference type="Pfam" id="PF00149">
    <property type="entry name" value="Metallophos"/>
    <property type="match status" value="1"/>
</dbReference>
<feature type="chain" id="PRO_5008449370" evidence="2">
    <location>
        <begin position="20"/>
        <end position="487"/>
    </location>
</feature>
<dbReference type="GO" id="GO:0000166">
    <property type="term" value="F:nucleotide binding"/>
    <property type="evidence" value="ECO:0007669"/>
    <property type="project" value="UniProtKB-KW"/>
</dbReference>
<feature type="signal peptide" evidence="2">
    <location>
        <begin position="1"/>
        <end position="19"/>
    </location>
</feature>
<protein>
    <submittedName>
        <fullName evidence="5">5'-nucleotidase / UDP-sugar diphosphatase</fullName>
    </submittedName>
</protein>
<reference evidence="6" key="1">
    <citation type="submission" date="2016-08" db="EMBL/GenBank/DDBJ databases">
        <authorList>
            <person name="Varghese N."/>
            <person name="Submissions Spin"/>
        </authorList>
    </citation>
    <scope>NUCLEOTIDE SEQUENCE [LARGE SCALE GENOMIC DNA]</scope>
    <source>
        <strain evidence="6">REICA_082</strain>
    </source>
</reference>
<dbReference type="Gene3D" id="3.90.780.10">
    <property type="entry name" value="5'-Nucleotidase, C-terminal domain"/>
    <property type="match status" value="1"/>
</dbReference>
<organism evidence="5 6">
    <name type="scientific">Kosakonia oryzendophytica</name>
    <dbReference type="NCBI Taxonomy" id="1005665"/>
    <lineage>
        <taxon>Bacteria</taxon>
        <taxon>Pseudomonadati</taxon>
        <taxon>Pseudomonadota</taxon>
        <taxon>Gammaproteobacteria</taxon>
        <taxon>Enterobacterales</taxon>
        <taxon>Enterobacteriaceae</taxon>
        <taxon>Kosakonia</taxon>
    </lineage>
</organism>
<evidence type="ECO:0000259" key="4">
    <source>
        <dbReference type="Pfam" id="PF02872"/>
    </source>
</evidence>
<dbReference type="Gene3D" id="3.60.21.10">
    <property type="match status" value="1"/>
</dbReference>
<evidence type="ECO:0000259" key="3">
    <source>
        <dbReference type="Pfam" id="PF00149"/>
    </source>
</evidence>
<dbReference type="SUPFAM" id="SSF56300">
    <property type="entry name" value="Metallo-dependent phosphatases"/>
    <property type="match status" value="1"/>
</dbReference>
<proteinExistence type="inferred from homology"/>
<accession>A0A1C3ZS73</accession>
<evidence type="ECO:0000313" key="6">
    <source>
        <dbReference type="Proteomes" id="UP000198975"/>
    </source>
</evidence>
<dbReference type="InterPro" id="IPR008334">
    <property type="entry name" value="5'-Nucleotdase_C"/>
</dbReference>
<dbReference type="PANTHER" id="PTHR11575">
    <property type="entry name" value="5'-NUCLEOTIDASE-RELATED"/>
    <property type="match status" value="1"/>
</dbReference>
<evidence type="ECO:0000256" key="2">
    <source>
        <dbReference type="RuleBase" id="RU362119"/>
    </source>
</evidence>
<dbReference type="InterPro" id="IPR029052">
    <property type="entry name" value="Metallo-depent_PP-like"/>
</dbReference>
<dbReference type="AlphaFoldDB" id="A0A1C3ZS73"/>
<feature type="domain" description="5'-Nucleotidase C-terminal" evidence="4">
    <location>
        <begin position="311"/>
        <end position="442"/>
    </location>
</feature>
<dbReference type="InterPro" id="IPR004843">
    <property type="entry name" value="Calcineurin-like_PHP"/>
</dbReference>
<dbReference type="PANTHER" id="PTHR11575:SF24">
    <property type="entry name" value="5'-NUCLEOTIDASE"/>
    <property type="match status" value="1"/>
</dbReference>
<dbReference type="OrthoDB" id="9803927at2"/>
<dbReference type="SUPFAM" id="SSF55816">
    <property type="entry name" value="5'-nucleotidase (syn. UDP-sugar hydrolase), C-terminal domain"/>
    <property type="match status" value="1"/>
</dbReference>
<dbReference type="Proteomes" id="UP000198975">
    <property type="component" value="Unassembled WGS sequence"/>
</dbReference>
<sequence length="487" mass="53634">MKKWLCCSVLIITSFSLSARDVTLTILHTGDTHGRGMSKEGIGYGKISGYVKERRNTTDNVLFLDVGDAVSGVPVTDLSLGETNITAMNMMGYDAFTPGNADFIFGGQALLTLNKKARFPFISANILYQGKPAFPPFIIKNIDGMNVGIIGVSPLNAMMATTDNKLSGFSVTDPVTAVKETVAAIKNKTDVIIVLAHLGKVDPDVNIDKLIAAVPDIDVVVDGHDHIEVRNGVQVGHTIMVNAGQYGDFLGELTLTFRNHHRVSWHERLLDKTALAGVTADRDVETFIHQQQARNAETLSRIVMTLPFTLDGKREHVRSEQTNFGALLADAEREYARADIAFTVGAFLRDSLSAGPVSYGQLLKALPFTLPLVTREMSGKQIKDFIEHNYTEKQLISGAYIHVSGMTFAVDFSRPVGDRMIDIRINGAPLEVNQTYRVACNEQVSDYGIREIAIRDRYEVTMASLLREYVNKHTNLPTPQPRVRLIP</sequence>
<dbReference type="EMBL" id="FMAY01000002">
    <property type="protein sequence ID" value="SCB85244.1"/>
    <property type="molecule type" value="Genomic_DNA"/>
</dbReference>
<evidence type="ECO:0000256" key="1">
    <source>
        <dbReference type="ARBA" id="ARBA00022729"/>
    </source>
</evidence>
<dbReference type="GO" id="GO:0030288">
    <property type="term" value="C:outer membrane-bounded periplasmic space"/>
    <property type="evidence" value="ECO:0007669"/>
    <property type="project" value="TreeGrafter"/>
</dbReference>
<comment type="similarity">
    <text evidence="2">Belongs to the 5'-nucleotidase family.</text>
</comment>
<evidence type="ECO:0000313" key="5">
    <source>
        <dbReference type="EMBL" id="SCB85244.1"/>
    </source>
</evidence>
<dbReference type="InterPro" id="IPR006179">
    <property type="entry name" value="5_nucleotidase/apyrase"/>
</dbReference>